<evidence type="ECO:0000256" key="1">
    <source>
        <dbReference type="SAM" id="MobiDB-lite"/>
    </source>
</evidence>
<accession>A0ABP4RR51</accession>
<proteinExistence type="predicted"/>
<name>A0ABP4RR51_9ACTN</name>
<sequence length="248" mass="25919">MPSVEEASASVGGNAEQARELTSGITASKDVIDGLIGALAALGLDGKTGHAKAASDRAQELASHANALADALDTLRSHIEALKGLLAGAAGGGQIGAGTGDSTRPLKGPAASTEPTRVGKRHLLGQIRINSPAKEKNTVVLPRVDTDADIGAIRSGRARHVRDNLYEVGDRIYGIETPSGTVYPVRGDGFVEMDRLEFTALKGLLAHGGDRAAAERDPKVARFQRHMTDETWARARSVFEQGQGDLDA</sequence>
<evidence type="ECO:0000313" key="2">
    <source>
        <dbReference type="EMBL" id="GAA1660145.1"/>
    </source>
</evidence>
<reference evidence="3" key="1">
    <citation type="journal article" date="2019" name="Int. J. Syst. Evol. Microbiol.">
        <title>The Global Catalogue of Microorganisms (GCM) 10K type strain sequencing project: providing services to taxonomists for standard genome sequencing and annotation.</title>
        <authorList>
            <consortium name="The Broad Institute Genomics Platform"/>
            <consortium name="The Broad Institute Genome Sequencing Center for Infectious Disease"/>
            <person name="Wu L."/>
            <person name="Ma J."/>
        </authorList>
    </citation>
    <scope>NUCLEOTIDE SEQUENCE [LARGE SCALE GENOMIC DNA]</scope>
    <source>
        <strain evidence="3">JCM 16001</strain>
    </source>
</reference>
<dbReference type="Proteomes" id="UP001499851">
    <property type="component" value="Unassembled WGS sequence"/>
</dbReference>
<gene>
    <name evidence="2" type="ORF">GCM10009830_01470</name>
</gene>
<comment type="caution">
    <text evidence="2">The sequence shown here is derived from an EMBL/GenBank/DDBJ whole genome shotgun (WGS) entry which is preliminary data.</text>
</comment>
<dbReference type="EMBL" id="BAAAQF010000002">
    <property type="protein sequence ID" value="GAA1660145.1"/>
    <property type="molecule type" value="Genomic_DNA"/>
</dbReference>
<keyword evidence="3" id="KW-1185">Reference proteome</keyword>
<dbReference type="RefSeq" id="WP_344480514.1">
    <property type="nucleotide sequence ID" value="NZ_BAAAQF010000002.1"/>
</dbReference>
<evidence type="ECO:0000313" key="3">
    <source>
        <dbReference type="Proteomes" id="UP001499851"/>
    </source>
</evidence>
<protein>
    <recommendedName>
        <fullName evidence="4">WXG100 family type VII secretion target</fullName>
    </recommendedName>
</protein>
<evidence type="ECO:0008006" key="4">
    <source>
        <dbReference type="Google" id="ProtNLM"/>
    </source>
</evidence>
<organism evidence="2 3">
    <name type="scientific">Glycomyces endophyticus</name>
    <dbReference type="NCBI Taxonomy" id="480996"/>
    <lineage>
        <taxon>Bacteria</taxon>
        <taxon>Bacillati</taxon>
        <taxon>Actinomycetota</taxon>
        <taxon>Actinomycetes</taxon>
        <taxon>Glycomycetales</taxon>
        <taxon>Glycomycetaceae</taxon>
        <taxon>Glycomyces</taxon>
    </lineage>
</organism>
<feature type="region of interest" description="Disordered" evidence="1">
    <location>
        <begin position="96"/>
        <end position="116"/>
    </location>
</feature>